<dbReference type="CDD" id="cd09601">
    <property type="entry name" value="M1_APN-Q_like"/>
    <property type="match status" value="1"/>
</dbReference>
<dbReference type="Gene3D" id="2.60.40.1730">
    <property type="entry name" value="tricorn interacting facor f3 domain"/>
    <property type="match status" value="1"/>
</dbReference>
<dbReference type="GO" id="GO:0005615">
    <property type="term" value="C:extracellular space"/>
    <property type="evidence" value="ECO:0007669"/>
    <property type="project" value="TreeGrafter"/>
</dbReference>
<feature type="chain" id="PRO_5044022065" description="Aminopeptidase" evidence="12">
    <location>
        <begin position="20"/>
        <end position="621"/>
    </location>
</feature>
<accession>A0AAV2NAP2</accession>
<evidence type="ECO:0000256" key="3">
    <source>
        <dbReference type="ARBA" id="ARBA00010136"/>
    </source>
</evidence>
<keyword evidence="6" id="KW-0479">Metal-binding</keyword>
<evidence type="ECO:0000256" key="10">
    <source>
        <dbReference type="ARBA" id="ARBA00023288"/>
    </source>
</evidence>
<comment type="cofactor">
    <cofactor evidence="1">
        <name>Zn(2+)</name>
        <dbReference type="ChEBI" id="CHEBI:29105"/>
    </cofactor>
</comment>
<dbReference type="GO" id="GO:0005737">
    <property type="term" value="C:cytoplasm"/>
    <property type="evidence" value="ECO:0007669"/>
    <property type="project" value="TreeGrafter"/>
</dbReference>
<keyword evidence="5" id="KW-0645">Protease</keyword>
<feature type="signal peptide" evidence="12">
    <location>
        <begin position="1"/>
        <end position="19"/>
    </location>
</feature>
<dbReference type="PANTHER" id="PTHR11533:SF290">
    <property type="entry name" value="AMINOPEPTIDASE"/>
    <property type="match status" value="1"/>
</dbReference>
<evidence type="ECO:0000259" key="14">
    <source>
        <dbReference type="Pfam" id="PF17900"/>
    </source>
</evidence>
<dbReference type="Pfam" id="PF17900">
    <property type="entry name" value="Peptidase_M1_N"/>
    <property type="match status" value="1"/>
</dbReference>
<dbReference type="GO" id="GO:0005886">
    <property type="term" value="C:plasma membrane"/>
    <property type="evidence" value="ECO:0007669"/>
    <property type="project" value="UniProtKB-SubCell"/>
</dbReference>
<keyword evidence="10" id="KW-0449">Lipoprotein</keyword>
<proteinExistence type="inferred from homology"/>
<dbReference type="GO" id="GO:0098552">
    <property type="term" value="C:side of membrane"/>
    <property type="evidence" value="ECO:0007669"/>
    <property type="project" value="UniProtKB-KW"/>
</dbReference>
<name>A0AAV2NAP2_9HYME</name>
<keyword evidence="12" id="KW-0732">Signal</keyword>
<evidence type="ECO:0000259" key="13">
    <source>
        <dbReference type="Pfam" id="PF01433"/>
    </source>
</evidence>
<keyword evidence="4" id="KW-0472">Membrane</keyword>
<reference evidence="15" key="1">
    <citation type="submission" date="2024-04" db="EMBL/GenBank/DDBJ databases">
        <authorList>
            <consortium name="Molecular Ecology Group"/>
        </authorList>
    </citation>
    <scope>NUCLEOTIDE SEQUENCE</scope>
</reference>
<feature type="domain" description="Peptidase M1 membrane alanine aminopeptidase" evidence="13">
    <location>
        <begin position="309"/>
        <end position="519"/>
    </location>
</feature>
<dbReference type="Pfam" id="PF01433">
    <property type="entry name" value="Peptidase_M1"/>
    <property type="match status" value="1"/>
</dbReference>
<evidence type="ECO:0000256" key="9">
    <source>
        <dbReference type="ARBA" id="ARBA00023049"/>
    </source>
</evidence>
<dbReference type="InterPro" id="IPR027268">
    <property type="entry name" value="Peptidase_M4/M1_CTD_sf"/>
</dbReference>
<dbReference type="InterPro" id="IPR001930">
    <property type="entry name" value="Peptidase_M1"/>
</dbReference>
<evidence type="ECO:0000256" key="4">
    <source>
        <dbReference type="ARBA" id="ARBA00022622"/>
    </source>
</evidence>
<dbReference type="InterPro" id="IPR045357">
    <property type="entry name" value="Aminopeptidase_N-like_N"/>
</dbReference>
<evidence type="ECO:0000256" key="12">
    <source>
        <dbReference type="SAM" id="SignalP"/>
    </source>
</evidence>
<dbReference type="GO" id="GO:0070006">
    <property type="term" value="F:metalloaminopeptidase activity"/>
    <property type="evidence" value="ECO:0007669"/>
    <property type="project" value="TreeGrafter"/>
</dbReference>
<gene>
    <name evidence="15" type="ORF">LPLAT_LOCUS2614</name>
</gene>
<dbReference type="Gene3D" id="2.60.40.1910">
    <property type="match status" value="1"/>
</dbReference>
<dbReference type="EMBL" id="OZ034834">
    <property type="protein sequence ID" value="CAL1676415.1"/>
    <property type="molecule type" value="Genomic_DNA"/>
</dbReference>
<evidence type="ECO:0000256" key="11">
    <source>
        <dbReference type="PIRSR" id="PIRSR634016-4"/>
    </source>
</evidence>
<dbReference type="SUPFAM" id="SSF63737">
    <property type="entry name" value="Leukotriene A4 hydrolase N-terminal domain"/>
    <property type="match status" value="1"/>
</dbReference>
<dbReference type="Proteomes" id="UP001497644">
    <property type="component" value="Chromosome 11"/>
</dbReference>
<dbReference type="SUPFAM" id="SSF55486">
    <property type="entry name" value="Metalloproteases ('zincins'), catalytic domain"/>
    <property type="match status" value="1"/>
</dbReference>
<keyword evidence="7" id="KW-0378">Hydrolase</keyword>
<keyword evidence="8" id="KW-0862">Zinc</keyword>
<dbReference type="InterPro" id="IPR014782">
    <property type="entry name" value="Peptidase_M1_dom"/>
</dbReference>
<evidence type="ECO:0000313" key="15">
    <source>
        <dbReference type="EMBL" id="CAL1676415.1"/>
    </source>
</evidence>
<evidence type="ECO:0008006" key="17">
    <source>
        <dbReference type="Google" id="ProtNLM"/>
    </source>
</evidence>
<evidence type="ECO:0000256" key="8">
    <source>
        <dbReference type="ARBA" id="ARBA00022833"/>
    </source>
</evidence>
<evidence type="ECO:0000313" key="16">
    <source>
        <dbReference type="Proteomes" id="UP001497644"/>
    </source>
</evidence>
<dbReference type="GO" id="GO:0006508">
    <property type="term" value="P:proteolysis"/>
    <property type="evidence" value="ECO:0007669"/>
    <property type="project" value="UniProtKB-KW"/>
</dbReference>
<evidence type="ECO:0000256" key="5">
    <source>
        <dbReference type="ARBA" id="ARBA00022670"/>
    </source>
</evidence>
<evidence type="ECO:0000256" key="6">
    <source>
        <dbReference type="ARBA" id="ARBA00022723"/>
    </source>
</evidence>
<keyword evidence="9" id="KW-0482">Metalloprotease</keyword>
<dbReference type="InterPro" id="IPR042097">
    <property type="entry name" value="Aminopeptidase_N-like_N_sf"/>
</dbReference>
<comment type="similarity">
    <text evidence="3">Belongs to the peptidase M1 family.</text>
</comment>
<protein>
    <recommendedName>
        <fullName evidence="17">Aminopeptidase</fullName>
    </recommendedName>
</protein>
<organism evidence="15 16">
    <name type="scientific">Lasius platythorax</name>
    <dbReference type="NCBI Taxonomy" id="488582"/>
    <lineage>
        <taxon>Eukaryota</taxon>
        <taxon>Metazoa</taxon>
        <taxon>Ecdysozoa</taxon>
        <taxon>Arthropoda</taxon>
        <taxon>Hexapoda</taxon>
        <taxon>Insecta</taxon>
        <taxon>Pterygota</taxon>
        <taxon>Neoptera</taxon>
        <taxon>Endopterygota</taxon>
        <taxon>Hymenoptera</taxon>
        <taxon>Apocrita</taxon>
        <taxon>Aculeata</taxon>
        <taxon>Formicoidea</taxon>
        <taxon>Formicidae</taxon>
        <taxon>Formicinae</taxon>
        <taxon>Lasius</taxon>
        <taxon>Lasius</taxon>
    </lineage>
</organism>
<dbReference type="PRINTS" id="PR00756">
    <property type="entry name" value="ALADIPTASE"/>
</dbReference>
<dbReference type="InterPro" id="IPR050344">
    <property type="entry name" value="Peptidase_M1_aminopeptidases"/>
</dbReference>
<dbReference type="GO" id="GO:0008270">
    <property type="term" value="F:zinc ion binding"/>
    <property type="evidence" value="ECO:0007669"/>
    <property type="project" value="InterPro"/>
</dbReference>
<sequence>MASLRLLLYGGLIFITAIAFPVDKNSTKSSIVFDYNVVPMHYDIKLIIYFKEEDRVYFKDEERVYFEQMEQDDVYKKFKIDIEKHQAKGRFIFYGEFNVTIDIFHPTPKISLNSSSLIYYLSGELIENNTNVKHSVKIFSYYHKTQICDLSFEVDEVPRGNYTLNIKFLNAINTAEDGTIFLKTIYIKKLKSKTWLDATDFQIETQRLFPCWDKPTIRTTFNISIKHHRNFKAFSNMPIRQEEIITYLQLLHNVETYFQWTHFDTTPEMNAHLVVVMLTPLFRSSGTNRIHMWRIPYCAKHIKFAQRIANKVMMKLKFEWFRKLEIPELQLVTISDFQNDTNMNFGLVTIRETNIIYDENVHSVAQKIEVARLIARGVAYQWFGNLISPSWSSYLWLNDGLTTLFGMDALDAVNALENYENSGMLDLFIVQQYESLNSYEWFLTELLSEASSPSEIDLFSSFFRYVKAPLILRMLQHLVTKEVFWKGIRRYLHMHALNLTTSYDFWTIMQAAVDESYPKNVKFSLEMLINGWINCTHYPVLKIIRNHNTCSIIIENYNVFKNYPFWIPITFTMENNLNFMNLKSPLNDERLILTQAYKLFVQIDIIEDGWIIFNIQQAGKY</sequence>
<feature type="site" description="Transition state stabilizer" evidence="11">
    <location>
        <position position="465"/>
    </location>
</feature>
<evidence type="ECO:0000256" key="7">
    <source>
        <dbReference type="ARBA" id="ARBA00022801"/>
    </source>
</evidence>
<keyword evidence="4" id="KW-0336">GPI-anchor</keyword>
<dbReference type="PANTHER" id="PTHR11533">
    <property type="entry name" value="PROTEASE M1 ZINC METALLOPROTEASE"/>
    <property type="match status" value="1"/>
</dbReference>
<keyword evidence="16" id="KW-1185">Reference proteome</keyword>
<dbReference type="InterPro" id="IPR034016">
    <property type="entry name" value="M1_APN-typ"/>
</dbReference>
<evidence type="ECO:0000256" key="2">
    <source>
        <dbReference type="ARBA" id="ARBA00004609"/>
    </source>
</evidence>
<dbReference type="AlphaFoldDB" id="A0AAV2NAP2"/>
<dbReference type="GO" id="GO:0042277">
    <property type="term" value="F:peptide binding"/>
    <property type="evidence" value="ECO:0007669"/>
    <property type="project" value="TreeGrafter"/>
</dbReference>
<comment type="subcellular location">
    <subcellularLocation>
        <location evidence="2">Cell membrane</location>
        <topology evidence="2">Lipid-anchor</topology>
        <topology evidence="2">GPI-anchor</topology>
    </subcellularLocation>
</comment>
<feature type="domain" description="Aminopeptidase N-like N-terminal" evidence="14">
    <location>
        <begin position="75"/>
        <end position="271"/>
    </location>
</feature>
<evidence type="ECO:0000256" key="1">
    <source>
        <dbReference type="ARBA" id="ARBA00001947"/>
    </source>
</evidence>
<dbReference type="GO" id="GO:0043171">
    <property type="term" value="P:peptide catabolic process"/>
    <property type="evidence" value="ECO:0007669"/>
    <property type="project" value="TreeGrafter"/>
</dbReference>
<keyword evidence="4" id="KW-0325">Glycoprotein</keyword>
<dbReference type="Gene3D" id="1.10.390.10">
    <property type="entry name" value="Neutral Protease Domain 2"/>
    <property type="match status" value="1"/>
</dbReference>